<gene>
    <name evidence="2" type="ORF">OS493_012443</name>
</gene>
<evidence type="ECO:0000313" key="2">
    <source>
        <dbReference type="EMBL" id="KAJ7386100.1"/>
    </source>
</evidence>
<proteinExistence type="predicted"/>
<feature type="compositionally biased region" description="Basic residues" evidence="1">
    <location>
        <begin position="171"/>
        <end position="180"/>
    </location>
</feature>
<dbReference type="Proteomes" id="UP001163046">
    <property type="component" value="Unassembled WGS sequence"/>
</dbReference>
<dbReference type="EMBL" id="MU825878">
    <property type="protein sequence ID" value="KAJ7386100.1"/>
    <property type="molecule type" value="Genomic_DNA"/>
</dbReference>
<name>A0A9X0D414_9CNID</name>
<feature type="region of interest" description="Disordered" evidence="1">
    <location>
        <begin position="96"/>
        <end position="180"/>
    </location>
</feature>
<organism evidence="2 3">
    <name type="scientific">Desmophyllum pertusum</name>
    <dbReference type="NCBI Taxonomy" id="174260"/>
    <lineage>
        <taxon>Eukaryota</taxon>
        <taxon>Metazoa</taxon>
        <taxon>Cnidaria</taxon>
        <taxon>Anthozoa</taxon>
        <taxon>Hexacorallia</taxon>
        <taxon>Scleractinia</taxon>
        <taxon>Caryophylliina</taxon>
        <taxon>Caryophylliidae</taxon>
        <taxon>Desmophyllum</taxon>
    </lineage>
</organism>
<evidence type="ECO:0000313" key="3">
    <source>
        <dbReference type="Proteomes" id="UP001163046"/>
    </source>
</evidence>
<protein>
    <submittedName>
        <fullName evidence="2">Uncharacterized protein</fullName>
    </submittedName>
</protein>
<comment type="caution">
    <text evidence="2">The sequence shown here is derived from an EMBL/GenBank/DDBJ whole genome shotgun (WGS) entry which is preliminary data.</text>
</comment>
<sequence length="245" mass="27620">MRRKIAPQRSDHDEMLAGLDDLVHLIEAAAKRLKNHTLCLISQQAFAYLSHIYTSMFDEKPTIRILNGEVIADTMKDLVDDVTANMDFLLKIEKAQKRRQKGEDSETSEDEDPGFELQHRRAPKLIRAVPSNSEPEHSAAASKPALRASSSKRSDSESPVTPSKTASPHATSKRSHHKKKKCPILKCSFYGNDLRRHLQTHVRKKLADDGLNRLVSIVTTGKRQRGKAEKQGASKKPKPGRFKKW</sequence>
<feature type="compositionally biased region" description="Acidic residues" evidence="1">
    <location>
        <begin position="105"/>
        <end position="114"/>
    </location>
</feature>
<keyword evidence="3" id="KW-1185">Reference proteome</keyword>
<evidence type="ECO:0000256" key="1">
    <source>
        <dbReference type="SAM" id="MobiDB-lite"/>
    </source>
</evidence>
<feature type="compositionally biased region" description="Polar residues" evidence="1">
    <location>
        <begin position="159"/>
        <end position="170"/>
    </location>
</feature>
<accession>A0A9X0D414</accession>
<dbReference type="AlphaFoldDB" id="A0A9X0D414"/>
<feature type="compositionally biased region" description="Basic residues" evidence="1">
    <location>
        <begin position="233"/>
        <end position="245"/>
    </location>
</feature>
<reference evidence="2" key="1">
    <citation type="submission" date="2023-01" db="EMBL/GenBank/DDBJ databases">
        <title>Genome assembly of the deep-sea coral Lophelia pertusa.</title>
        <authorList>
            <person name="Herrera S."/>
            <person name="Cordes E."/>
        </authorList>
    </citation>
    <scope>NUCLEOTIDE SEQUENCE</scope>
    <source>
        <strain evidence="2">USNM1676648</strain>
        <tissue evidence="2">Polyp</tissue>
    </source>
</reference>
<feature type="region of interest" description="Disordered" evidence="1">
    <location>
        <begin position="218"/>
        <end position="245"/>
    </location>
</feature>